<dbReference type="RefSeq" id="WP_168055270.1">
    <property type="nucleotide sequence ID" value="NZ_JAATJR010000012.1"/>
</dbReference>
<dbReference type="Proteomes" id="UP000765160">
    <property type="component" value="Unassembled WGS sequence"/>
</dbReference>
<evidence type="ECO:0000313" key="2">
    <source>
        <dbReference type="Proteomes" id="UP000765160"/>
    </source>
</evidence>
<reference evidence="1 2" key="1">
    <citation type="submission" date="2020-03" db="EMBL/GenBank/DDBJ databases">
        <title>Roseomonas selenitidurans sp. nov. isolated from soil.</title>
        <authorList>
            <person name="Liu H."/>
        </authorList>
    </citation>
    <scope>NUCLEOTIDE SEQUENCE [LARGE SCALE GENOMIC DNA]</scope>
    <source>
        <strain evidence="1 2">JCM 15073</strain>
    </source>
</reference>
<sequence length="277" mass="29197">MTEDLRASGMPGRGRPLRLCAIGNSHLAALRSGWGLCAAAYPAVQATWFGAMWDGIAQLRRVGGALRADHVPKVEATLAWTSGGLRQVVFEDYDAFLLVGLGLSFTSLARLYGTNRTLSQSKALPFKRLLSEAAFEAASKGLVQGSQSLALAGVIREATPKPLLLVPDPLPSEAAAKGPEAALWRHLASDADGASLLARFAAQAHLAARSVNAVFIPQPPETRASPPFTHDRLRRGAVRMKPSGDTLFEETDIGHMGLEYGAAVISSAVAALGIHAS</sequence>
<comment type="caution">
    <text evidence="1">The sequence shown here is derived from an EMBL/GenBank/DDBJ whole genome shotgun (WGS) entry which is preliminary data.</text>
</comment>
<organism evidence="1 2">
    <name type="scientific">Falsiroseomonas frigidaquae</name>
    <dbReference type="NCBI Taxonomy" id="487318"/>
    <lineage>
        <taxon>Bacteria</taxon>
        <taxon>Pseudomonadati</taxon>
        <taxon>Pseudomonadota</taxon>
        <taxon>Alphaproteobacteria</taxon>
        <taxon>Acetobacterales</taxon>
        <taxon>Roseomonadaceae</taxon>
        <taxon>Falsiroseomonas</taxon>
    </lineage>
</organism>
<accession>A0ABX1F8H6</accession>
<dbReference type="EMBL" id="JAAVTX010000012">
    <property type="protein sequence ID" value="NKE48657.1"/>
    <property type="molecule type" value="Genomic_DNA"/>
</dbReference>
<protein>
    <submittedName>
        <fullName evidence="1">Uncharacterized protein</fullName>
    </submittedName>
</protein>
<evidence type="ECO:0000313" key="1">
    <source>
        <dbReference type="EMBL" id="NKE48657.1"/>
    </source>
</evidence>
<name>A0ABX1F8H6_9PROT</name>
<keyword evidence="2" id="KW-1185">Reference proteome</keyword>
<proteinExistence type="predicted"/>
<gene>
    <name evidence="1" type="ORF">HB662_28080</name>
</gene>